<keyword evidence="7" id="KW-0547">Nucleotide-binding</keyword>
<dbReference type="OMA" id="VARYCDI"/>
<evidence type="ECO:0000256" key="4">
    <source>
        <dbReference type="ARBA" id="ARBA00012894"/>
    </source>
</evidence>
<keyword evidence="15" id="KW-1185">Reference proteome</keyword>
<organism evidence="14 15">
    <name type="scientific">Sordaria macrospora (strain ATCC MYA-333 / DSM 997 / K(L3346) / K-hell)</name>
    <dbReference type="NCBI Taxonomy" id="771870"/>
    <lineage>
        <taxon>Eukaryota</taxon>
        <taxon>Fungi</taxon>
        <taxon>Dikarya</taxon>
        <taxon>Ascomycota</taxon>
        <taxon>Pezizomycotina</taxon>
        <taxon>Sordariomycetes</taxon>
        <taxon>Sordariomycetidae</taxon>
        <taxon>Sordariales</taxon>
        <taxon>Sordariaceae</taxon>
        <taxon>Sordaria</taxon>
    </lineage>
</organism>
<comment type="cofactor">
    <cofactor evidence="1">
        <name>Mg(2+)</name>
        <dbReference type="ChEBI" id="CHEBI:18420"/>
    </cofactor>
</comment>
<evidence type="ECO:0000256" key="13">
    <source>
        <dbReference type="SAM" id="MobiDB-lite"/>
    </source>
</evidence>
<evidence type="ECO:0000256" key="6">
    <source>
        <dbReference type="ARBA" id="ARBA00022723"/>
    </source>
</evidence>
<dbReference type="AlphaFoldDB" id="F7VST4"/>
<feature type="compositionally biased region" description="Low complexity" evidence="13">
    <location>
        <begin position="64"/>
        <end position="88"/>
    </location>
</feature>
<comment type="catalytic activity">
    <reaction evidence="12">
        <text>IMP + H2O = inosine + phosphate</text>
        <dbReference type="Rhea" id="RHEA:27718"/>
        <dbReference type="ChEBI" id="CHEBI:15377"/>
        <dbReference type="ChEBI" id="CHEBI:17596"/>
        <dbReference type="ChEBI" id="CHEBI:43474"/>
        <dbReference type="ChEBI" id="CHEBI:58053"/>
        <dbReference type="EC" id="3.1.3.99"/>
    </reaction>
</comment>
<dbReference type="GO" id="GO:0006190">
    <property type="term" value="P:inosine salvage"/>
    <property type="evidence" value="ECO:0007669"/>
    <property type="project" value="InterPro"/>
</dbReference>
<dbReference type="GO" id="GO:0009117">
    <property type="term" value="P:nucleotide metabolic process"/>
    <property type="evidence" value="ECO:0007669"/>
    <property type="project" value="UniProtKB-KW"/>
</dbReference>
<feature type="region of interest" description="Disordered" evidence="13">
    <location>
        <begin position="64"/>
        <end position="113"/>
    </location>
</feature>
<proteinExistence type="inferred from homology"/>
<dbReference type="GO" id="GO:0071592">
    <property type="term" value="P:nicotinic acid riboside biosynthetic process"/>
    <property type="evidence" value="ECO:0007669"/>
    <property type="project" value="TreeGrafter"/>
</dbReference>
<dbReference type="InParanoid" id="F7VST4"/>
<dbReference type="VEuPathDB" id="FungiDB:SMAC_05391"/>
<evidence type="ECO:0000256" key="8">
    <source>
        <dbReference type="ARBA" id="ARBA00022801"/>
    </source>
</evidence>
<dbReference type="PANTHER" id="PTHR28213">
    <property type="entry name" value="IMP-SPECIFIC 5'-NUCLEOTIDASE 1"/>
    <property type="match status" value="1"/>
</dbReference>
<dbReference type="Proteomes" id="UP000001881">
    <property type="component" value="Unassembled WGS sequence"/>
</dbReference>
<dbReference type="GO" id="GO:0071590">
    <property type="term" value="P:nicotinamide riboside biosynthetic process"/>
    <property type="evidence" value="ECO:0007669"/>
    <property type="project" value="TreeGrafter"/>
</dbReference>
<reference evidence="14 15" key="1">
    <citation type="journal article" date="2010" name="PLoS Genet.">
        <title>De novo assembly of a 40 Mb eukaryotic genome from short sequence reads: Sordaria macrospora, a model organism for fungal morphogenesis.</title>
        <authorList>
            <person name="Nowrousian M."/>
            <person name="Stajich J."/>
            <person name="Chu M."/>
            <person name="Engh I."/>
            <person name="Espagne E."/>
            <person name="Halliday K."/>
            <person name="Kamerewerd J."/>
            <person name="Kempken F."/>
            <person name="Knab B."/>
            <person name="Kuo H.C."/>
            <person name="Osiewacz H.D."/>
            <person name="Poeggeler S."/>
            <person name="Read N."/>
            <person name="Seiler S."/>
            <person name="Smith K."/>
            <person name="Zickler D."/>
            <person name="Kueck U."/>
            <person name="Freitag M."/>
        </authorList>
    </citation>
    <scope>NUCLEOTIDE SEQUENCE [LARGE SCALE GENOMIC DNA]</scope>
    <source>
        <strain evidence="15">ATCC MYA-333 / DSM 997 / K(L3346) / K-hell</strain>
        <tissue evidence="14">Mycelium</tissue>
    </source>
</reference>
<dbReference type="EC" id="3.1.3.99" evidence="4"/>
<dbReference type="InterPro" id="IPR009453">
    <property type="entry name" value="ISN1"/>
</dbReference>
<evidence type="ECO:0000256" key="2">
    <source>
        <dbReference type="ARBA" id="ARBA00005307"/>
    </source>
</evidence>
<dbReference type="eggNOG" id="ENOG502QR24">
    <property type="taxonomic scope" value="Eukaryota"/>
</dbReference>
<name>F7VST4_SORMK</name>
<evidence type="ECO:0000313" key="15">
    <source>
        <dbReference type="Proteomes" id="UP000001881"/>
    </source>
</evidence>
<dbReference type="SUPFAM" id="SSF56784">
    <property type="entry name" value="HAD-like"/>
    <property type="match status" value="1"/>
</dbReference>
<dbReference type="STRING" id="771870.F7VST4"/>
<keyword evidence="8" id="KW-0378">Hydrolase</keyword>
<keyword evidence="10" id="KW-0460">Magnesium</keyword>
<dbReference type="InterPro" id="IPR036412">
    <property type="entry name" value="HAD-like_sf"/>
</dbReference>
<protein>
    <recommendedName>
        <fullName evidence="5">IMP-specific 5'-nucleotidase 1</fullName>
        <ecNumber evidence="4">3.1.3.99</ecNumber>
    </recommendedName>
</protein>
<evidence type="ECO:0000256" key="12">
    <source>
        <dbReference type="ARBA" id="ARBA00047413"/>
    </source>
</evidence>
<evidence type="ECO:0000256" key="11">
    <source>
        <dbReference type="ARBA" id="ARBA00023080"/>
    </source>
</evidence>
<evidence type="ECO:0000256" key="9">
    <source>
        <dbReference type="ARBA" id="ARBA00022840"/>
    </source>
</evidence>
<keyword evidence="6" id="KW-0479">Metal-binding</keyword>
<dbReference type="OrthoDB" id="185373at2759"/>
<dbReference type="HOGENOM" id="CLU_437530_0_0_1"/>
<comment type="caution">
    <text evidence="14">The sequence shown here is derived from an EMBL/GenBank/DDBJ whole genome shotgun (WGS) entry which is preliminary data.</text>
</comment>
<dbReference type="GO" id="GO:0000287">
    <property type="term" value="F:magnesium ion binding"/>
    <property type="evidence" value="ECO:0007669"/>
    <property type="project" value="InterPro"/>
</dbReference>
<keyword evidence="9" id="KW-0067">ATP-binding</keyword>
<dbReference type="EMBL" id="CABT02000006">
    <property type="protein sequence ID" value="CCC08751.1"/>
    <property type="molecule type" value="Genomic_DNA"/>
</dbReference>
<evidence type="ECO:0000256" key="7">
    <source>
        <dbReference type="ARBA" id="ARBA00022741"/>
    </source>
</evidence>
<keyword evidence="11" id="KW-0546">Nucleotide metabolism</keyword>
<dbReference type="FunCoup" id="F7VST4">
    <property type="interactions" value="83"/>
</dbReference>
<comment type="similarity">
    <text evidence="2">Belongs to the ISN1 family.</text>
</comment>
<evidence type="ECO:0000313" key="14">
    <source>
        <dbReference type="EMBL" id="CCC08751.1"/>
    </source>
</evidence>
<evidence type="ECO:0000256" key="5">
    <source>
        <dbReference type="ARBA" id="ARBA00015544"/>
    </source>
</evidence>
<dbReference type="PANTHER" id="PTHR28213:SF1">
    <property type="entry name" value="IMP-SPECIFIC 5'-NUCLEOTIDASE 1"/>
    <property type="match status" value="1"/>
</dbReference>
<comment type="subunit">
    <text evidence="3">Homotetramer.</text>
</comment>
<dbReference type="GO" id="GO:0008253">
    <property type="term" value="F:5'-nucleotidase activity"/>
    <property type="evidence" value="ECO:0007669"/>
    <property type="project" value="InterPro"/>
</dbReference>
<evidence type="ECO:0000256" key="1">
    <source>
        <dbReference type="ARBA" id="ARBA00001946"/>
    </source>
</evidence>
<evidence type="ECO:0000256" key="10">
    <source>
        <dbReference type="ARBA" id="ARBA00022842"/>
    </source>
</evidence>
<gene>
    <name evidence="14" type="ORF">SMAC_05391</name>
</gene>
<sequence>MQNRGCGKTCQFTDCAFVSTVRNPCGCPSSIPTATLIAPCEADCPYGGCSIEFKTSALTCPANTTSSSTSSRRWPPWQTRTSTTTTTTSPPPRPTSTKTIVRSTSTSTTRATSTSYTQTTISWSIITLPPKPTKTSTTPCPTPVDVERAVRMYRQDAVVRSGVYHDVFGGVLDTHRDGQRDGLTALSCRCPQDPQAGSIYRYSLSPFASLRMYPRIALLAVPFVLYSQPHGVFEDPDSSVDTLSQTREEAHRRYSEIFRDIEAMIDDHIAHQNNAENPFPSKLKLLVPGIGPFFTRLPLEAAFKFQDNKRHISSRRFVSPSFNDIRLILNSAQIMAVTTYGTLQLATFDGDVTLYDDGQSLEPTSPVIPRLLDLLRKNVKIGIVTAAGYTTADRYYARLHGLLDAMANSADLTPSQKQSLVVMGGEANYLFEFDSSSPDLLTLVPRSRWLTPEMDKWEDKDITDLLDVAESTLGDCIKTLNLPATLMRKDRAVGIIPVSPEIRIPRESLEETVLLVQKALELSPVGRSRRVPFCAFNGGRDVFVDIGDKSWGVTVCQRWFSQKEPSGPQGIIKAENTLHVGDQFLSAGANDFRARSVGTTAWIASPAETVELLDELAELMGKKMS</sequence>
<accession>F7VST4</accession>
<dbReference type="Pfam" id="PF06437">
    <property type="entry name" value="ISN1"/>
    <property type="match status" value="1"/>
</dbReference>
<dbReference type="GO" id="GO:0005524">
    <property type="term" value="F:ATP binding"/>
    <property type="evidence" value="ECO:0007669"/>
    <property type="project" value="UniProtKB-KW"/>
</dbReference>
<evidence type="ECO:0000256" key="3">
    <source>
        <dbReference type="ARBA" id="ARBA00011881"/>
    </source>
</evidence>
<feature type="compositionally biased region" description="Low complexity" evidence="13">
    <location>
        <begin position="95"/>
        <end position="113"/>
    </location>
</feature>